<dbReference type="GO" id="GO:0008270">
    <property type="term" value="F:zinc ion binding"/>
    <property type="evidence" value="ECO:0007669"/>
    <property type="project" value="UniProtKB-KW"/>
</dbReference>
<dbReference type="AlphaFoldDB" id="A0A6P7GJX9"/>
<dbReference type="OrthoDB" id="10009520at2759"/>
<dbReference type="SUPFAM" id="SSF57850">
    <property type="entry name" value="RING/U-box"/>
    <property type="match status" value="1"/>
</dbReference>
<dbReference type="RefSeq" id="XP_028150221.1">
    <property type="nucleotide sequence ID" value="XM_028294420.1"/>
</dbReference>
<dbReference type="InParanoid" id="A0A6P7GJX9"/>
<dbReference type="InterPro" id="IPR051628">
    <property type="entry name" value="LUBAC_E3_Ligases"/>
</dbReference>
<evidence type="ECO:0000256" key="4">
    <source>
        <dbReference type="ARBA" id="ARBA00022737"/>
    </source>
</evidence>
<keyword evidence="5" id="KW-0863">Zinc-finger</keyword>
<dbReference type="EnsemblMetazoa" id="XM_050645040.1">
    <property type="protein sequence ID" value="XP_050500997.1"/>
    <property type="gene ID" value="LOC126880956"/>
</dbReference>
<evidence type="ECO:0000313" key="9">
    <source>
        <dbReference type="EnsemblMetazoa" id="XP_050500997.1"/>
    </source>
</evidence>
<keyword evidence="10" id="KW-1185">Reference proteome</keyword>
<dbReference type="GO" id="GO:0016740">
    <property type="term" value="F:transferase activity"/>
    <property type="evidence" value="ECO:0007669"/>
    <property type="project" value="UniProtKB-KW"/>
</dbReference>
<dbReference type="CDD" id="cd20339">
    <property type="entry name" value="BRcat_RBR_RNF216"/>
    <property type="match status" value="1"/>
</dbReference>
<name>A0A6P7GJX9_DIAVI</name>
<dbReference type="InterPro" id="IPR044066">
    <property type="entry name" value="TRIAD_supradom"/>
</dbReference>
<protein>
    <submittedName>
        <fullName evidence="11">Uncharacterized protein LOC114343581 isoform X1</fullName>
    </submittedName>
</protein>
<feature type="domain" description="RING-type" evidence="8">
    <location>
        <begin position="740"/>
        <end position="949"/>
    </location>
</feature>
<evidence type="ECO:0000256" key="7">
    <source>
        <dbReference type="ARBA" id="ARBA00022833"/>
    </source>
</evidence>
<dbReference type="CDD" id="cd20353">
    <property type="entry name" value="Rcat_RBR_RNF216"/>
    <property type="match status" value="1"/>
</dbReference>
<dbReference type="InterPro" id="IPR047546">
    <property type="entry name" value="Rcat_RBR_RNF216"/>
</dbReference>
<evidence type="ECO:0000259" key="8">
    <source>
        <dbReference type="PROSITE" id="PS51873"/>
    </source>
</evidence>
<dbReference type="InterPro" id="IPR047545">
    <property type="entry name" value="BRcat_RBR_RNF216"/>
</dbReference>
<gene>
    <name evidence="11" type="primary">LOC114343581</name>
</gene>
<evidence type="ECO:0000256" key="5">
    <source>
        <dbReference type="ARBA" id="ARBA00022771"/>
    </source>
</evidence>
<keyword evidence="3" id="KW-0479">Metal-binding</keyword>
<evidence type="ECO:0000313" key="11">
    <source>
        <dbReference type="RefSeq" id="XP_028150221.1"/>
    </source>
</evidence>
<evidence type="ECO:0000256" key="6">
    <source>
        <dbReference type="ARBA" id="ARBA00022786"/>
    </source>
</evidence>
<dbReference type="PANTHER" id="PTHR22770:SF47">
    <property type="entry name" value="E3 UBIQUITIN-PROTEIN LIGASE RNF216"/>
    <property type="match status" value="1"/>
</dbReference>
<dbReference type="PANTHER" id="PTHR22770">
    <property type="entry name" value="UBIQUITIN CONJUGATING ENZYME 7 INTERACTING PROTEIN-RELATED"/>
    <property type="match status" value="1"/>
</dbReference>
<keyword evidence="2" id="KW-0808">Transferase</keyword>
<reference evidence="9" key="2">
    <citation type="submission" date="2025-05" db="UniProtKB">
        <authorList>
            <consortium name="EnsemblMetazoa"/>
        </authorList>
    </citation>
    <scope>IDENTIFICATION</scope>
</reference>
<evidence type="ECO:0000256" key="3">
    <source>
        <dbReference type="ARBA" id="ARBA00022723"/>
    </source>
</evidence>
<reference evidence="11" key="1">
    <citation type="submission" date="2025-04" db="UniProtKB">
        <authorList>
            <consortium name="RefSeq"/>
        </authorList>
    </citation>
    <scope>IDENTIFICATION</scope>
    <source>
        <tissue evidence="11">Whole insect</tissue>
    </source>
</reference>
<accession>A0A6P7GJX9</accession>
<sequence>MSSASIDMHYLGLLRDALAIQTVLPWLESEDNIIAFFRTIPQKYEDFRIRLALQYFIQRRDKEEENSDLSIEHDALEISELLPYTDSNRIKNHLKELGNVSNRKEIVVRQLIKEQTHLNPLINKLMSNVPEFKVSVNGNVFEENALSGIKNKGKRPIETHVSDNTTVEEEKTVPLKIVKVETVGINEKDQLSPIYSSSSSSSVDFEEPRIRVPSVKRVSFHNCEQDLALRPKFELPARLMFQNGEKVEEQFPSVSGQFRADWKIDLPAPLNFQDRVEIPSVLEKREPPIRSNFETHEDVPLSLISEQATSLNFMNHQKATSLSVKSEPVKQATSLNFLNFQEATSLSVKSEPAEQATSLNFMNFQEATSLSAKSEPAEQATSSNFMNFQEATSLSVKSEPAEQATSLNFMNYQKATSLPVKSEPAAHSNFSNSKEVPAVPPQFMDFMSLVPQNNTPEDIMLEPDPIPTVDITLEPRDEHVDESLIVRLKEIFPQACPDYLRKLCRGKQWSEFDNLVTVLLSNEYPQRPERVPSPPKELDLDEQLNIVKELLPDADPTYLRYKCEKIGNDVEALNAFINEARELKNYPTLKEYLRKQKFTAQIKQYTEEFNVENFVALFPNPEQTFNDPNRTIDVDYRSEPYVTYFFQSRYDRISVKIIRSVLAQTKFNILASDKILQSKCKTGEVMKSRRKMYRHESPPQNILLLQNLAYLTHKEEIEQYIKEAKGKEEAERKNAKENGLMNECKCCYDNEVMPKDSFNCPNGCVFCKSCIKKSCEISMGEAKTEIMCLNGCPIEFTLHTLQLVLSPKLFSKLAQKKALAEVRAAGIDELESCPFCDFASIPNTEDKIFRCLNPDCMKESCRLCKEENHVPYKCDEVEKDDDVKARVYVENKMTEALLRKCYKCAKSFFKEEGCNKMTCVCGATMCYVCKQPVKDYKHFNGLGGDKFELCPLYSDSNEINRSNVLKAAEAAKSKVDPNKLKIDPTLDIKKHYEQRKKALPAEPHLRYVGQVINDVPPIVELVHILEHHGRRLQQVQRNHHRHPPRQQ</sequence>
<evidence type="ECO:0000256" key="2">
    <source>
        <dbReference type="ARBA" id="ARBA00022679"/>
    </source>
</evidence>
<dbReference type="Proteomes" id="UP001652700">
    <property type="component" value="Unplaced"/>
</dbReference>
<organism evidence="11">
    <name type="scientific">Diabrotica virgifera virgifera</name>
    <name type="common">western corn rootworm</name>
    <dbReference type="NCBI Taxonomy" id="50390"/>
    <lineage>
        <taxon>Eukaryota</taxon>
        <taxon>Metazoa</taxon>
        <taxon>Ecdysozoa</taxon>
        <taxon>Arthropoda</taxon>
        <taxon>Hexapoda</taxon>
        <taxon>Insecta</taxon>
        <taxon>Pterygota</taxon>
        <taxon>Neoptera</taxon>
        <taxon>Endopterygota</taxon>
        <taxon>Coleoptera</taxon>
        <taxon>Polyphaga</taxon>
        <taxon>Cucujiformia</taxon>
        <taxon>Chrysomeloidea</taxon>
        <taxon>Chrysomelidae</taxon>
        <taxon>Galerucinae</taxon>
        <taxon>Diabroticina</taxon>
        <taxon>Diabroticites</taxon>
        <taxon>Diabrotica</taxon>
    </lineage>
</organism>
<evidence type="ECO:0000256" key="1">
    <source>
        <dbReference type="ARBA" id="ARBA00004906"/>
    </source>
</evidence>
<dbReference type="PROSITE" id="PS51873">
    <property type="entry name" value="TRIAD"/>
    <property type="match status" value="1"/>
</dbReference>
<proteinExistence type="predicted"/>
<keyword evidence="7" id="KW-0862">Zinc</keyword>
<keyword evidence="4" id="KW-0677">Repeat</keyword>
<comment type="pathway">
    <text evidence="1">Protein modification; protein ubiquitination.</text>
</comment>
<evidence type="ECO:0000313" key="10">
    <source>
        <dbReference type="Proteomes" id="UP001652700"/>
    </source>
</evidence>
<keyword evidence="6" id="KW-0833">Ubl conjugation pathway</keyword>
<dbReference type="Pfam" id="PF26200">
    <property type="entry name" value="Rcat_RNF216"/>
    <property type="match status" value="1"/>
</dbReference>
<dbReference type="Gene3D" id="1.20.120.1750">
    <property type="match status" value="1"/>
</dbReference>